<name>A0A6D2IGV5_9BRAS</name>
<feature type="domain" description="NYN" evidence="1">
    <location>
        <begin position="278"/>
        <end position="407"/>
    </location>
</feature>
<keyword evidence="3" id="KW-1185">Reference proteome</keyword>
<dbReference type="Pfam" id="PF01936">
    <property type="entry name" value="NYN"/>
    <property type="match status" value="1"/>
</dbReference>
<dbReference type="GO" id="GO:0010468">
    <property type="term" value="P:regulation of gene expression"/>
    <property type="evidence" value="ECO:0007669"/>
    <property type="project" value="InterPro"/>
</dbReference>
<dbReference type="InterPro" id="IPR024768">
    <property type="entry name" value="Marf1"/>
</dbReference>
<dbReference type="AlphaFoldDB" id="A0A6D2IGV5"/>
<reference evidence="2" key="1">
    <citation type="submission" date="2020-01" db="EMBL/GenBank/DDBJ databases">
        <authorList>
            <person name="Mishra B."/>
        </authorList>
    </citation>
    <scope>NUCLEOTIDE SEQUENCE [LARGE SCALE GENOMIC DNA]</scope>
</reference>
<dbReference type="EMBL" id="CACVBM020001052">
    <property type="protein sequence ID" value="CAA7026800.1"/>
    <property type="molecule type" value="Genomic_DNA"/>
</dbReference>
<dbReference type="PANTHER" id="PTHR14379:SF59">
    <property type="entry name" value="NYN DOMAIN-CONTAINING PROTEIN"/>
    <property type="match status" value="1"/>
</dbReference>
<dbReference type="GO" id="GO:0005777">
    <property type="term" value="C:peroxisome"/>
    <property type="evidence" value="ECO:0007669"/>
    <property type="project" value="InterPro"/>
</dbReference>
<dbReference type="PANTHER" id="PTHR14379">
    <property type="entry name" value="LIMKAIN B LKAP"/>
    <property type="match status" value="1"/>
</dbReference>
<dbReference type="OrthoDB" id="1073369at2759"/>
<dbReference type="InterPro" id="IPR021139">
    <property type="entry name" value="NYN"/>
</dbReference>
<proteinExistence type="predicted"/>
<protein>
    <recommendedName>
        <fullName evidence="1">NYN domain-containing protein</fullName>
    </recommendedName>
</protein>
<evidence type="ECO:0000313" key="2">
    <source>
        <dbReference type="EMBL" id="CAA7026800.1"/>
    </source>
</evidence>
<gene>
    <name evidence="2" type="ORF">MERR_LOCUS14035</name>
</gene>
<dbReference type="Proteomes" id="UP000467841">
    <property type="component" value="Unassembled WGS sequence"/>
</dbReference>
<sequence length="437" mass="49723">MAGTNEHLADVEDISGKNTLHADEISDGKSMQQLLRQKNHLVLGDPSTLVRMGNTGVFWDAVAYPFPRGLTPGDIYEKIESALRNCEGEDEDWDCMGEKSIWVYVDDKGDYPKNKTWESRIYFLPGGDKSGRRNRMLHDIHLWGMDFPVAHPRPSTLVIVSDQVRDDLFFFRMLNYFSMRGFCVFLATQPESYQPEEEVKWPASLLADLYSFEEEDNIRFNRPHSIRRTNATRDGKDGGDKCLHIEDFSTVVEGGQLGVIWYSLPRKNEDFYCYERPIMVFWNVTQCPIPSSETLPCVIDKIESAIHEMGFHSPVVIFAYAYGDTPDQRNLFKKAGICYAVGDEHLRSLPVADTDDYGEMAVDLILFATPTYEKPAILVVIANPDADSELHRVLKCLQSRNHDVLLFDSAKSIVRNTQGLVGGAHISRPPCRCDFFR</sequence>
<dbReference type="GO" id="GO:0004540">
    <property type="term" value="F:RNA nuclease activity"/>
    <property type="evidence" value="ECO:0007669"/>
    <property type="project" value="InterPro"/>
</dbReference>
<evidence type="ECO:0000259" key="1">
    <source>
        <dbReference type="Pfam" id="PF01936"/>
    </source>
</evidence>
<dbReference type="CDD" id="cd10910">
    <property type="entry name" value="PIN_limkain_b1_N_like"/>
    <property type="match status" value="1"/>
</dbReference>
<accession>A0A6D2IGV5</accession>
<comment type="caution">
    <text evidence="2">The sequence shown here is derived from an EMBL/GenBank/DDBJ whole genome shotgun (WGS) entry which is preliminary data.</text>
</comment>
<organism evidence="2 3">
    <name type="scientific">Microthlaspi erraticum</name>
    <dbReference type="NCBI Taxonomy" id="1685480"/>
    <lineage>
        <taxon>Eukaryota</taxon>
        <taxon>Viridiplantae</taxon>
        <taxon>Streptophyta</taxon>
        <taxon>Embryophyta</taxon>
        <taxon>Tracheophyta</taxon>
        <taxon>Spermatophyta</taxon>
        <taxon>Magnoliopsida</taxon>
        <taxon>eudicotyledons</taxon>
        <taxon>Gunneridae</taxon>
        <taxon>Pentapetalae</taxon>
        <taxon>rosids</taxon>
        <taxon>malvids</taxon>
        <taxon>Brassicales</taxon>
        <taxon>Brassicaceae</taxon>
        <taxon>Coluteocarpeae</taxon>
        <taxon>Microthlaspi</taxon>
    </lineage>
</organism>
<evidence type="ECO:0000313" key="3">
    <source>
        <dbReference type="Proteomes" id="UP000467841"/>
    </source>
</evidence>